<proteinExistence type="predicted"/>
<organism evidence="6 7">
    <name type="scientific">Clydaea vesicula</name>
    <dbReference type="NCBI Taxonomy" id="447962"/>
    <lineage>
        <taxon>Eukaryota</taxon>
        <taxon>Fungi</taxon>
        <taxon>Fungi incertae sedis</taxon>
        <taxon>Chytridiomycota</taxon>
        <taxon>Chytridiomycota incertae sedis</taxon>
        <taxon>Chytridiomycetes</taxon>
        <taxon>Lobulomycetales</taxon>
        <taxon>Lobulomycetaceae</taxon>
        <taxon>Clydaea</taxon>
    </lineage>
</organism>
<keyword evidence="2" id="KW-0547">Nucleotide-binding</keyword>
<dbReference type="GO" id="GO:0005737">
    <property type="term" value="C:cytoplasm"/>
    <property type="evidence" value="ECO:0007669"/>
    <property type="project" value="TreeGrafter"/>
</dbReference>
<keyword evidence="5" id="KW-0460">Magnesium</keyword>
<dbReference type="GO" id="GO:0007188">
    <property type="term" value="P:adenylate cyclase-modulating G protein-coupled receptor signaling pathway"/>
    <property type="evidence" value="ECO:0007669"/>
    <property type="project" value="TreeGrafter"/>
</dbReference>
<dbReference type="GO" id="GO:0005525">
    <property type="term" value="F:GTP binding"/>
    <property type="evidence" value="ECO:0007669"/>
    <property type="project" value="UniProtKB-KW"/>
</dbReference>
<dbReference type="SUPFAM" id="SSF52540">
    <property type="entry name" value="P-loop containing nucleoside triphosphate hydrolases"/>
    <property type="match status" value="1"/>
</dbReference>
<sequence length="109" mass="12547">MSYAYSEEIEVNLLPLEDPTGINLMDSLYKNPRKAKTRSTKIEKQLANDEKENKLKGPIVLVLGPADSGKSTFIRQMRIQNLKNFTAEEKDFFDDLERIFSNTYTPTDQ</sequence>
<comment type="caution">
    <text evidence="6">The sequence shown here is derived from an EMBL/GenBank/DDBJ whole genome shotgun (WGS) entry which is preliminary data.</text>
</comment>
<accession>A0AAD5XVP9</accession>
<protein>
    <submittedName>
        <fullName evidence="6">Uncharacterized protein</fullName>
    </submittedName>
</protein>
<keyword evidence="7" id="KW-1185">Reference proteome</keyword>
<dbReference type="InterPro" id="IPR001019">
    <property type="entry name" value="Gprotein_alpha_su"/>
</dbReference>
<dbReference type="PANTHER" id="PTHR10218">
    <property type="entry name" value="GTP-BINDING PROTEIN ALPHA SUBUNIT"/>
    <property type="match status" value="1"/>
</dbReference>
<gene>
    <name evidence="6" type="ORF">HK099_002058</name>
</gene>
<name>A0AAD5XVP9_9FUNG</name>
<dbReference type="GO" id="GO:0005834">
    <property type="term" value="C:heterotrimeric G-protein complex"/>
    <property type="evidence" value="ECO:0007669"/>
    <property type="project" value="TreeGrafter"/>
</dbReference>
<evidence type="ECO:0000256" key="1">
    <source>
        <dbReference type="ARBA" id="ARBA00022723"/>
    </source>
</evidence>
<dbReference type="PANTHER" id="PTHR10218:SF302">
    <property type="entry name" value="GUANINE NUCLEOTIDE-BINDING PROTEIN ALPHA-5 SUBUNIT"/>
    <property type="match status" value="1"/>
</dbReference>
<evidence type="ECO:0000313" key="6">
    <source>
        <dbReference type="EMBL" id="KAJ3201926.1"/>
    </source>
</evidence>
<dbReference type="GO" id="GO:0031683">
    <property type="term" value="F:G-protein beta/gamma-subunit complex binding"/>
    <property type="evidence" value="ECO:0007669"/>
    <property type="project" value="InterPro"/>
</dbReference>
<reference evidence="6" key="1">
    <citation type="submission" date="2020-05" db="EMBL/GenBank/DDBJ databases">
        <title>Phylogenomic resolution of chytrid fungi.</title>
        <authorList>
            <person name="Stajich J.E."/>
            <person name="Amses K."/>
            <person name="Simmons R."/>
            <person name="Seto K."/>
            <person name="Myers J."/>
            <person name="Bonds A."/>
            <person name="Quandt C.A."/>
            <person name="Barry K."/>
            <person name="Liu P."/>
            <person name="Grigoriev I."/>
            <person name="Longcore J.E."/>
            <person name="James T.Y."/>
        </authorList>
    </citation>
    <scope>NUCLEOTIDE SEQUENCE</scope>
    <source>
        <strain evidence="6">JEL0476</strain>
    </source>
</reference>
<dbReference type="GO" id="GO:0003924">
    <property type="term" value="F:GTPase activity"/>
    <property type="evidence" value="ECO:0007669"/>
    <property type="project" value="InterPro"/>
</dbReference>
<dbReference type="Gene3D" id="3.40.50.300">
    <property type="entry name" value="P-loop containing nucleotide triphosphate hydrolases"/>
    <property type="match status" value="1"/>
</dbReference>
<dbReference type="GO" id="GO:0046872">
    <property type="term" value="F:metal ion binding"/>
    <property type="evidence" value="ECO:0007669"/>
    <property type="project" value="UniProtKB-KW"/>
</dbReference>
<dbReference type="InterPro" id="IPR027417">
    <property type="entry name" value="P-loop_NTPase"/>
</dbReference>
<keyword evidence="3" id="KW-0342">GTP-binding</keyword>
<feature type="binding site" evidence="5">
    <location>
        <position position="71"/>
    </location>
    <ligand>
        <name>Mg(2+)</name>
        <dbReference type="ChEBI" id="CHEBI:18420"/>
    </ligand>
</feature>
<dbReference type="EMBL" id="JADGJW010001650">
    <property type="protein sequence ID" value="KAJ3201926.1"/>
    <property type="molecule type" value="Genomic_DNA"/>
</dbReference>
<keyword evidence="4" id="KW-0807">Transducer</keyword>
<evidence type="ECO:0000256" key="4">
    <source>
        <dbReference type="ARBA" id="ARBA00023224"/>
    </source>
</evidence>
<evidence type="ECO:0000313" key="7">
    <source>
        <dbReference type="Proteomes" id="UP001211065"/>
    </source>
</evidence>
<evidence type="ECO:0000256" key="3">
    <source>
        <dbReference type="ARBA" id="ARBA00023134"/>
    </source>
</evidence>
<dbReference type="AlphaFoldDB" id="A0AAD5XVP9"/>
<evidence type="ECO:0000256" key="5">
    <source>
        <dbReference type="PIRSR" id="PIRSR601019-2"/>
    </source>
</evidence>
<keyword evidence="1 5" id="KW-0479">Metal-binding</keyword>
<dbReference type="Proteomes" id="UP001211065">
    <property type="component" value="Unassembled WGS sequence"/>
</dbReference>
<evidence type="ECO:0000256" key="2">
    <source>
        <dbReference type="ARBA" id="ARBA00022741"/>
    </source>
</evidence>
<feature type="non-terminal residue" evidence="6">
    <location>
        <position position="1"/>
    </location>
</feature>
<dbReference type="GO" id="GO:0001664">
    <property type="term" value="F:G protein-coupled receptor binding"/>
    <property type="evidence" value="ECO:0007669"/>
    <property type="project" value="TreeGrafter"/>
</dbReference>